<evidence type="ECO:0000256" key="13">
    <source>
        <dbReference type="HAMAP-Rule" id="MF_00102"/>
    </source>
</evidence>
<comment type="caution">
    <text evidence="13">Was originally thought to be a dihydrodipicolinate reductase (DHDPR), catalyzing the conversion of dihydrodipicolinate to tetrahydrodipicolinate. However, it was shown in E.coli that the substrate of the enzymatic reaction is not dihydrodipicolinate (DHDP) but in fact (2S,4S)-4-hydroxy-2,3,4,5-tetrahydrodipicolinic acid (HTPA), the product released by the DapA-catalyzed reaction.</text>
</comment>
<keyword evidence="2 13" id="KW-0963">Cytoplasm</keyword>
<dbReference type="NCBIfam" id="TIGR00036">
    <property type="entry name" value="dapB"/>
    <property type="match status" value="1"/>
</dbReference>
<keyword evidence="17" id="KW-1185">Reference proteome</keyword>
<keyword evidence="7 13" id="KW-0520">NAD</keyword>
<dbReference type="EMBL" id="JAVREM010000033">
    <property type="protein sequence ID" value="MDT0321030.1"/>
    <property type="molecule type" value="Genomic_DNA"/>
</dbReference>
<organism evidence="16 17">
    <name type="scientific">Streptomyces millisiae</name>
    <dbReference type="NCBI Taxonomy" id="3075542"/>
    <lineage>
        <taxon>Bacteria</taxon>
        <taxon>Bacillati</taxon>
        <taxon>Actinomycetota</taxon>
        <taxon>Actinomycetes</taxon>
        <taxon>Kitasatosporales</taxon>
        <taxon>Streptomycetaceae</taxon>
        <taxon>Streptomyces</taxon>
    </lineage>
</organism>
<evidence type="ECO:0000256" key="2">
    <source>
        <dbReference type="ARBA" id="ARBA00022490"/>
    </source>
</evidence>
<dbReference type="InterPro" id="IPR000846">
    <property type="entry name" value="DapB_N"/>
</dbReference>
<dbReference type="PIRSF" id="PIRSF000161">
    <property type="entry name" value="DHPR"/>
    <property type="match status" value="1"/>
</dbReference>
<keyword evidence="8 13" id="KW-0457">Lysine biosynthesis</keyword>
<comment type="pathway">
    <text evidence="9 13">Amino-acid biosynthesis; L-lysine biosynthesis via DAP pathway; (S)-tetrahydrodipicolinate from L-aspartate: step 4/4.</text>
</comment>
<comment type="similarity">
    <text evidence="1 13">Belongs to the DapB family.</text>
</comment>
<dbReference type="Proteomes" id="UP001183420">
    <property type="component" value="Unassembled WGS sequence"/>
</dbReference>
<keyword evidence="4 13" id="KW-0521">NADP</keyword>
<evidence type="ECO:0000256" key="12">
    <source>
        <dbReference type="ARBA" id="ARBA00049396"/>
    </source>
</evidence>
<feature type="active site" description="Proton donor/acceptor" evidence="13">
    <location>
        <position position="135"/>
    </location>
</feature>
<dbReference type="SUPFAM" id="SSF55347">
    <property type="entry name" value="Glyceraldehyde-3-phosphate dehydrogenase-like, C-terminal domain"/>
    <property type="match status" value="1"/>
</dbReference>
<evidence type="ECO:0000256" key="7">
    <source>
        <dbReference type="ARBA" id="ARBA00023027"/>
    </source>
</evidence>
<dbReference type="Gene3D" id="3.40.50.720">
    <property type="entry name" value="NAD(P)-binding Rossmann-like Domain"/>
    <property type="match status" value="1"/>
</dbReference>
<evidence type="ECO:0000313" key="17">
    <source>
        <dbReference type="Proteomes" id="UP001183420"/>
    </source>
</evidence>
<evidence type="ECO:0000256" key="5">
    <source>
        <dbReference type="ARBA" id="ARBA00022915"/>
    </source>
</evidence>
<reference evidence="17" key="1">
    <citation type="submission" date="2023-07" db="EMBL/GenBank/DDBJ databases">
        <title>30 novel species of actinomycetes from the DSMZ collection.</title>
        <authorList>
            <person name="Nouioui I."/>
        </authorList>
    </citation>
    <scope>NUCLEOTIDE SEQUENCE [LARGE SCALE GENOMIC DNA]</scope>
    <source>
        <strain evidence="17">DSM 44918</strain>
    </source>
</reference>
<comment type="catalytic activity">
    <reaction evidence="12 13">
        <text>(S)-2,3,4,5-tetrahydrodipicolinate + NAD(+) + H2O = (2S,4S)-4-hydroxy-2,3,4,5-tetrahydrodipicolinate + NADH + H(+)</text>
        <dbReference type="Rhea" id="RHEA:35323"/>
        <dbReference type="ChEBI" id="CHEBI:15377"/>
        <dbReference type="ChEBI" id="CHEBI:15378"/>
        <dbReference type="ChEBI" id="CHEBI:16845"/>
        <dbReference type="ChEBI" id="CHEBI:57540"/>
        <dbReference type="ChEBI" id="CHEBI:57945"/>
        <dbReference type="ChEBI" id="CHEBI:67139"/>
        <dbReference type="EC" id="1.17.1.8"/>
    </reaction>
</comment>
<evidence type="ECO:0000259" key="15">
    <source>
        <dbReference type="Pfam" id="PF05173"/>
    </source>
</evidence>
<comment type="function">
    <text evidence="13">Catalyzes the conversion of 4-hydroxy-tetrahydrodipicolinate (HTPA) to tetrahydrodipicolinate.</text>
</comment>
<dbReference type="PANTHER" id="PTHR20836">
    <property type="entry name" value="DIHYDRODIPICOLINATE REDUCTASE"/>
    <property type="match status" value="1"/>
</dbReference>
<protein>
    <recommendedName>
        <fullName evidence="10 13">4-hydroxy-tetrahydrodipicolinate reductase</fullName>
        <shortName evidence="13">HTPA reductase</shortName>
        <ecNumber evidence="10 13">1.17.1.8</ecNumber>
    </recommendedName>
</protein>
<comment type="catalytic activity">
    <reaction evidence="11 13">
        <text>(S)-2,3,4,5-tetrahydrodipicolinate + NADP(+) + H2O = (2S,4S)-4-hydroxy-2,3,4,5-tetrahydrodipicolinate + NADPH + H(+)</text>
        <dbReference type="Rhea" id="RHEA:35331"/>
        <dbReference type="ChEBI" id="CHEBI:15377"/>
        <dbReference type="ChEBI" id="CHEBI:15378"/>
        <dbReference type="ChEBI" id="CHEBI:16845"/>
        <dbReference type="ChEBI" id="CHEBI:57783"/>
        <dbReference type="ChEBI" id="CHEBI:58349"/>
        <dbReference type="ChEBI" id="CHEBI:67139"/>
        <dbReference type="EC" id="1.17.1.8"/>
    </reaction>
</comment>
<dbReference type="PROSITE" id="PS01298">
    <property type="entry name" value="DAPB"/>
    <property type="match status" value="1"/>
</dbReference>
<feature type="binding site" evidence="13">
    <location>
        <begin position="10"/>
        <end position="15"/>
    </location>
    <ligand>
        <name>NAD(+)</name>
        <dbReference type="ChEBI" id="CHEBI:57540"/>
    </ligand>
</feature>
<dbReference type="InterPro" id="IPR036291">
    <property type="entry name" value="NAD(P)-bd_dom_sf"/>
</dbReference>
<dbReference type="Pfam" id="PF05173">
    <property type="entry name" value="DapB_C"/>
    <property type="match status" value="1"/>
</dbReference>
<evidence type="ECO:0000256" key="1">
    <source>
        <dbReference type="ARBA" id="ARBA00006642"/>
    </source>
</evidence>
<gene>
    <name evidence="13 16" type="primary">dapB</name>
    <name evidence="16" type="ORF">RNC47_22105</name>
</gene>
<keyword evidence="3 13" id="KW-0028">Amino-acid biosynthesis</keyword>
<dbReference type="InterPro" id="IPR023940">
    <property type="entry name" value="DHDPR_bac"/>
</dbReference>
<dbReference type="InterPro" id="IPR022663">
    <property type="entry name" value="DapB_C"/>
</dbReference>
<dbReference type="RefSeq" id="WP_311601229.1">
    <property type="nucleotide sequence ID" value="NZ_JAVREM010000033.1"/>
</dbReference>
<dbReference type="PANTHER" id="PTHR20836:SF0">
    <property type="entry name" value="4-HYDROXY-TETRAHYDRODIPICOLINATE REDUCTASE 1, CHLOROPLASTIC-RELATED"/>
    <property type="match status" value="1"/>
</dbReference>
<comment type="subunit">
    <text evidence="13">Homotetramer.</text>
</comment>
<dbReference type="GO" id="GO:0008839">
    <property type="term" value="F:4-hydroxy-tetrahydrodipicolinate reductase"/>
    <property type="evidence" value="ECO:0007669"/>
    <property type="project" value="UniProtKB-EC"/>
</dbReference>
<dbReference type="SUPFAM" id="SSF51735">
    <property type="entry name" value="NAD(P)-binding Rossmann-fold domains"/>
    <property type="match status" value="1"/>
</dbReference>
<comment type="subcellular location">
    <subcellularLocation>
        <location evidence="13">Cytoplasm</location>
    </subcellularLocation>
</comment>
<evidence type="ECO:0000256" key="11">
    <source>
        <dbReference type="ARBA" id="ARBA00049080"/>
    </source>
</evidence>
<keyword evidence="6 13" id="KW-0560">Oxidoreductase</keyword>
<evidence type="ECO:0000256" key="6">
    <source>
        <dbReference type="ARBA" id="ARBA00023002"/>
    </source>
</evidence>
<evidence type="ECO:0000256" key="9">
    <source>
        <dbReference type="ARBA" id="ARBA00037922"/>
    </source>
</evidence>
<proteinExistence type="inferred from homology"/>
<accession>A0ABU2LTW5</accession>
<dbReference type="InterPro" id="IPR022664">
    <property type="entry name" value="DapB_N_CS"/>
</dbReference>
<feature type="binding site" evidence="13">
    <location>
        <begin position="78"/>
        <end position="80"/>
    </location>
    <ligand>
        <name>NAD(+)</name>
        <dbReference type="ChEBI" id="CHEBI:57540"/>
    </ligand>
</feature>
<evidence type="ECO:0000313" key="16">
    <source>
        <dbReference type="EMBL" id="MDT0321030.1"/>
    </source>
</evidence>
<feature type="active site" description="Proton donor" evidence="13">
    <location>
        <position position="139"/>
    </location>
</feature>
<evidence type="ECO:0000259" key="14">
    <source>
        <dbReference type="Pfam" id="PF01113"/>
    </source>
</evidence>
<feature type="binding site" evidence="13">
    <location>
        <begin position="145"/>
        <end position="146"/>
    </location>
    <ligand>
        <name>(S)-2,3,4,5-tetrahydrodipicolinate</name>
        <dbReference type="ChEBI" id="CHEBI:16845"/>
    </ligand>
</feature>
<sequence>MSKQRVAIIGAGGRMGVEAVRAVGAADDMELVATLGRNDKLETLTEAGAEVAVDLTHPDAVMGNLEFCVRHGIHGVVGTTGFTDERLATLRGWLAEAPGVGVLIAPNFSIGAVLTMQFARQAARFFESAEIVELHHPGKADAPSGTATRTAEMVAEARAAAGLGPQPDATTSALDGARGAVVAGVPVHSVRLSGLVAHQEVLFGGDGEILTIRHDSMNRGSFMPGVLLGIRRIGGVPGLTLGLEHLLDPHSLDLDG</sequence>
<comment type="caution">
    <text evidence="16">The sequence shown here is derived from an EMBL/GenBank/DDBJ whole genome shotgun (WGS) entry which is preliminary data.</text>
</comment>
<evidence type="ECO:0000256" key="8">
    <source>
        <dbReference type="ARBA" id="ARBA00023154"/>
    </source>
</evidence>
<feature type="binding site" evidence="13">
    <location>
        <begin position="105"/>
        <end position="108"/>
    </location>
    <ligand>
        <name>NAD(+)</name>
        <dbReference type="ChEBI" id="CHEBI:57540"/>
    </ligand>
</feature>
<dbReference type="CDD" id="cd02274">
    <property type="entry name" value="DHDPR_N"/>
    <property type="match status" value="1"/>
</dbReference>
<feature type="domain" description="Dihydrodipicolinate reductase C-terminal" evidence="15">
    <location>
        <begin position="111"/>
        <end position="247"/>
    </location>
</feature>
<comment type="caution">
    <text evidence="13">Lacks conserved residue(s) required for the propagation of feature annotation.</text>
</comment>
<evidence type="ECO:0000256" key="3">
    <source>
        <dbReference type="ARBA" id="ARBA00022605"/>
    </source>
</evidence>
<dbReference type="EC" id="1.17.1.8" evidence="10 13"/>
<feature type="binding site" evidence="13">
    <location>
        <position position="136"/>
    </location>
    <ligand>
        <name>(S)-2,3,4,5-tetrahydrodipicolinate</name>
        <dbReference type="ChEBI" id="CHEBI:16845"/>
    </ligand>
</feature>
<dbReference type="Gene3D" id="3.30.360.10">
    <property type="entry name" value="Dihydrodipicolinate Reductase, domain 2"/>
    <property type="match status" value="1"/>
</dbReference>
<dbReference type="HAMAP" id="MF_00102">
    <property type="entry name" value="DapB"/>
    <property type="match status" value="1"/>
</dbReference>
<name>A0ABU2LTW5_9ACTN</name>
<evidence type="ECO:0000256" key="10">
    <source>
        <dbReference type="ARBA" id="ARBA00038983"/>
    </source>
</evidence>
<dbReference type="Pfam" id="PF01113">
    <property type="entry name" value="DapB_N"/>
    <property type="match status" value="1"/>
</dbReference>
<feature type="domain" description="Dihydrodipicolinate reductase N-terminal" evidence="14">
    <location>
        <begin position="5"/>
        <end position="108"/>
    </location>
</feature>
<evidence type="ECO:0000256" key="4">
    <source>
        <dbReference type="ARBA" id="ARBA00022857"/>
    </source>
</evidence>
<keyword evidence="5 13" id="KW-0220">Diaminopimelate biosynthesis</keyword>